<dbReference type="GO" id="GO:0008725">
    <property type="term" value="F:DNA-3-methyladenine glycosylase activity"/>
    <property type="evidence" value="ECO:0007669"/>
    <property type="project" value="UniProtKB-EC"/>
</dbReference>
<evidence type="ECO:0000256" key="5">
    <source>
        <dbReference type="ARBA" id="ARBA00023204"/>
    </source>
</evidence>
<dbReference type="GO" id="GO:0046872">
    <property type="term" value="F:metal ion binding"/>
    <property type="evidence" value="ECO:0007669"/>
    <property type="project" value="UniProtKB-KW"/>
</dbReference>
<name>Q1YUM6_9GAMM</name>
<dbReference type="PANTHER" id="PTHR30037:SF4">
    <property type="entry name" value="DNA-3-METHYLADENINE GLYCOSYLASE I"/>
    <property type="match status" value="1"/>
</dbReference>
<evidence type="ECO:0000256" key="4">
    <source>
        <dbReference type="ARBA" id="ARBA00022833"/>
    </source>
</evidence>
<dbReference type="NCBIfam" id="TIGR00624">
    <property type="entry name" value="tag"/>
    <property type="match status" value="1"/>
</dbReference>
<evidence type="ECO:0000256" key="2">
    <source>
        <dbReference type="ARBA" id="ARBA00022763"/>
    </source>
</evidence>
<keyword evidence="4 9" id="KW-0862">Zinc</keyword>
<dbReference type="GO" id="GO:0006284">
    <property type="term" value="P:base-excision repair"/>
    <property type="evidence" value="ECO:0007669"/>
    <property type="project" value="InterPro"/>
</dbReference>
<comment type="catalytic activity">
    <reaction evidence="6">
        <text>Hydrolysis of alkylated DNA, releasing 3-methyladenine.</text>
        <dbReference type="EC" id="3.2.2.20"/>
    </reaction>
</comment>
<evidence type="ECO:0000313" key="10">
    <source>
        <dbReference type="EMBL" id="EAS48032.1"/>
    </source>
</evidence>
<keyword evidence="5" id="KW-0234">DNA repair</keyword>
<keyword evidence="1 9" id="KW-0479">Metal-binding</keyword>
<dbReference type="InterPro" id="IPR052891">
    <property type="entry name" value="DNA-3mA_glycosylase"/>
</dbReference>
<dbReference type="OrthoDB" id="9807664at2"/>
<evidence type="ECO:0000256" key="9">
    <source>
        <dbReference type="PIRSR" id="PIRSR604597-1"/>
    </source>
</evidence>
<dbReference type="SUPFAM" id="SSF48150">
    <property type="entry name" value="DNA-glycosylase"/>
    <property type="match status" value="1"/>
</dbReference>
<dbReference type="PANTHER" id="PTHR30037">
    <property type="entry name" value="DNA-3-METHYLADENINE GLYCOSYLASE 1"/>
    <property type="match status" value="1"/>
</dbReference>
<feature type="binding site" evidence="9">
    <location>
        <position position="20"/>
    </location>
    <ligand>
        <name>Zn(2+)</name>
        <dbReference type="ChEBI" id="CHEBI:29105"/>
    </ligand>
</feature>
<dbReference type="HOGENOM" id="CLU_083758_1_0_6"/>
<dbReference type="FunFam" id="1.10.340.30:FF:000009">
    <property type="entry name" value="DNA-3-methyladenine glycosylase I"/>
    <property type="match status" value="1"/>
</dbReference>
<dbReference type="EMBL" id="AAPI01000001">
    <property type="protein sequence ID" value="EAS48032.1"/>
    <property type="molecule type" value="Genomic_DNA"/>
</dbReference>
<evidence type="ECO:0000256" key="6">
    <source>
        <dbReference type="ARBA" id="ARBA00052558"/>
    </source>
</evidence>
<comment type="function">
    <text evidence="7">Hydrolysis of the deoxyribose N-glycosidic bond to excise 3-methyladenine from the damaged DNA polymer formed by alkylation lesions.</text>
</comment>
<protein>
    <recommendedName>
        <fullName evidence="8">DNA-3-methyladenine glycosylase I</fullName>
        <ecNumber evidence="8">3.2.2.20</ecNumber>
    </recommendedName>
</protein>
<evidence type="ECO:0000256" key="8">
    <source>
        <dbReference type="ARBA" id="ARBA00066766"/>
    </source>
</evidence>
<dbReference type="EC" id="3.2.2.20" evidence="8"/>
<evidence type="ECO:0000256" key="3">
    <source>
        <dbReference type="ARBA" id="ARBA00022801"/>
    </source>
</evidence>
<dbReference type="InterPro" id="IPR004597">
    <property type="entry name" value="Tag"/>
</dbReference>
<dbReference type="AlphaFoldDB" id="Q1YUM6"/>
<keyword evidence="11" id="KW-1185">Reference proteome</keyword>
<sequence length="188" mass="21693">MTENKRCAWCGDDPLYQQYHDREWGVPCRDDQMLFEFVVLEGAQAGLSWITILRKRESYRQAFANFDVRKVAAFDDADVERLLKNPGIVRNRLKVASTISNARHFIDLQNEHGSFSNYIWGFVDNLPIVNHWSSLAQIPASTELSDKISKEMKKRGFKFFGTTICYAFLQAVGVVNDHTRDCFRCGQD</sequence>
<comment type="caution">
    <text evidence="10">The sequence shown here is derived from an EMBL/GenBank/DDBJ whole genome shotgun (WGS) entry which is preliminary data.</text>
</comment>
<evidence type="ECO:0000313" key="11">
    <source>
        <dbReference type="Proteomes" id="UP000005555"/>
    </source>
</evidence>
<keyword evidence="2" id="KW-0227">DNA damage</keyword>
<dbReference type="Proteomes" id="UP000005555">
    <property type="component" value="Unassembled WGS sequence"/>
</dbReference>
<gene>
    <name evidence="10" type="ORF">GB2207_09486</name>
</gene>
<dbReference type="Pfam" id="PF03352">
    <property type="entry name" value="Adenine_glyco"/>
    <property type="match status" value="1"/>
</dbReference>
<feature type="binding site" evidence="9">
    <location>
        <position position="182"/>
    </location>
    <ligand>
        <name>Zn(2+)</name>
        <dbReference type="ChEBI" id="CHEBI:29105"/>
    </ligand>
</feature>
<evidence type="ECO:0000256" key="7">
    <source>
        <dbReference type="ARBA" id="ARBA00057608"/>
    </source>
</evidence>
<feature type="binding site" evidence="9">
    <location>
        <position position="178"/>
    </location>
    <ligand>
        <name>Zn(2+)</name>
        <dbReference type="ChEBI" id="CHEBI:29105"/>
    </ligand>
</feature>
<dbReference type="Gene3D" id="1.10.340.30">
    <property type="entry name" value="Hypothetical protein, domain 2"/>
    <property type="match status" value="1"/>
</dbReference>
<dbReference type="STRING" id="314287.GB2207_09486"/>
<keyword evidence="3" id="KW-0378">Hydrolase</keyword>
<organism evidence="10 11">
    <name type="scientific">gamma proteobacterium HTCC2207</name>
    <dbReference type="NCBI Taxonomy" id="314287"/>
    <lineage>
        <taxon>Bacteria</taxon>
        <taxon>Pseudomonadati</taxon>
        <taxon>Pseudomonadota</taxon>
        <taxon>Gammaproteobacteria</taxon>
        <taxon>Cellvibrionales</taxon>
        <taxon>Porticoccaceae</taxon>
        <taxon>SAR92 clade</taxon>
    </lineage>
</organism>
<dbReference type="InterPro" id="IPR011257">
    <property type="entry name" value="DNA_glycosylase"/>
</dbReference>
<dbReference type="InterPro" id="IPR005019">
    <property type="entry name" value="Adenine_glyco"/>
</dbReference>
<feature type="binding site" evidence="9">
    <location>
        <position position="7"/>
    </location>
    <ligand>
        <name>Zn(2+)</name>
        <dbReference type="ChEBI" id="CHEBI:29105"/>
    </ligand>
</feature>
<reference evidence="10 11" key="1">
    <citation type="submission" date="2006-03" db="EMBL/GenBank/DDBJ databases">
        <authorList>
            <person name="Giovannoni S.J."/>
            <person name="Cho J.-C."/>
            <person name="Ferriera S."/>
            <person name="Johnson J."/>
            <person name="Kravitz S."/>
            <person name="Halpern A."/>
            <person name="Remington K."/>
            <person name="Beeson K."/>
            <person name="Tran B."/>
            <person name="Rogers Y.-H."/>
            <person name="Friedman R."/>
            <person name="Venter J.C."/>
        </authorList>
    </citation>
    <scope>NUCLEOTIDE SEQUENCE [LARGE SCALE GENOMIC DNA]</scope>
    <source>
        <strain evidence="10 11">HTCC2207</strain>
    </source>
</reference>
<evidence type="ECO:0000256" key="1">
    <source>
        <dbReference type="ARBA" id="ARBA00022723"/>
    </source>
</evidence>
<proteinExistence type="predicted"/>
<accession>Q1YUM6</accession>
<dbReference type="eggNOG" id="COG2818">
    <property type="taxonomic scope" value="Bacteria"/>
</dbReference>